<sequence>MPLHAGFVIARNGDIRQFIFELIVTDVEILPLPVGKAILHRVPGLHDVENIPLVLFVHDPAPHALQRVGIVAVGHALRVRKPNNGKRRRRGRVRRRRALNRGDWRMPGEHPTLRCRRRRDSCARRLFAYHRNCVRIHSLLPAIQNGGPGRT</sequence>
<reference evidence="1" key="1">
    <citation type="submission" date="2019-08" db="EMBL/GenBank/DDBJ databases">
        <authorList>
            <person name="Kucharzyk K."/>
            <person name="Murdoch R.W."/>
            <person name="Higgins S."/>
            <person name="Loffler F."/>
        </authorList>
    </citation>
    <scope>NUCLEOTIDE SEQUENCE</scope>
</reference>
<accession>A0A645C856</accession>
<comment type="caution">
    <text evidence="1">The sequence shown here is derived from an EMBL/GenBank/DDBJ whole genome shotgun (WGS) entry which is preliminary data.</text>
</comment>
<evidence type="ECO:0000313" key="1">
    <source>
        <dbReference type="EMBL" id="MPM70334.1"/>
    </source>
</evidence>
<dbReference type="EMBL" id="VSSQ01023416">
    <property type="protein sequence ID" value="MPM70334.1"/>
    <property type="molecule type" value="Genomic_DNA"/>
</dbReference>
<dbReference type="AlphaFoldDB" id="A0A645C856"/>
<name>A0A645C856_9ZZZZ</name>
<organism evidence="1">
    <name type="scientific">bioreactor metagenome</name>
    <dbReference type="NCBI Taxonomy" id="1076179"/>
    <lineage>
        <taxon>unclassified sequences</taxon>
        <taxon>metagenomes</taxon>
        <taxon>ecological metagenomes</taxon>
    </lineage>
</organism>
<gene>
    <name evidence="1" type="ORF">SDC9_117289</name>
</gene>
<proteinExistence type="predicted"/>
<protein>
    <submittedName>
        <fullName evidence="1">Uncharacterized protein</fullName>
    </submittedName>
</protein>